<dbReference type="Proteomes" id="UP000187203">
    <property type="component" value="Unassembled WGS sequence"/>
</dbReference>
<reference evidence="3" key="1">
    <citation type="submission" date="2013-09" db="EMBL/GenBank/DDBJ databases">
        <title>Corchorus olitorius genome sequencing.</title>
        <authorList>
            <person name="Alam M."/>
            <person name="Haque M.S."/>
            <person name="Islam M.S."/>
            <person name="Emdad E.M."/>
            <person name="Islam M.M."/>
            <person name="Ahmed B."/>
            <person name="Halim A."/>
            <person name="Hossen Q.M.M."/>
            <person name="Hossain M.Z."/>
            <person name="Ahmed R."/>
            <person name="Khan M.M."/>
            <person name="Islam R."/>
            <person name="Rashid M.M."/>
            <person name="Khan S.A."/>
            <person name="Rahman M.S."/>
            <person name="Alam M."/>
            <person name="Yahiya A.S."/>
            <person name="Khan M.S."/>
            <person name="Azam M.S."/>
            <person name="Haque T."/>
            <person name="Lashkar M.Z.H."/>
            <person name="Akhand A.I."/>
            <person name="Morshed G."/>
            <person name="Roy S."/>
            <person name="Uddin K.S."/>
            <person name="Rabeya T."/>
            <person name="Hossain A.S."/>
            <person name="Chowdhury A."/>
            <person name="Snigdha A.R."/>
            <person name="Mortoza M.S."/>
            <person name="Matin S.A."/>
            <person name="Hoque S.M.E."/>
            <person name="Islam M.K."/>
            <person name="Roy D.K."/>
            <person name="Haider R."/>
            <person name="Moosa M.M."/>
            <person name="Elias S.M."/>
            <person name="Hasan A.M."/>
            <person name="Jahan S."/>
            <person name="Shafiuddin M."/>
            <person name="Mahmood N."/>
            <person name="Shommy N.S."/>
        </authorList>
    </citation>
    <scope>NUCLEOTIDE SEQUENCE [LARGE SCALE GENOMIC DNA]</scope>
    <source>
        <strain evidence="3">cv. O-4</strain>
    </source>
</reference>
<proteinExistence type="predicted"/>
<gene>
    <name evidence="2" type="ORF">COLO4_07828</name>
</gene>
<protein>
    <submittedName>
        <fullName evidence="2">Transposase, Tc1-like protein</fullName>
    </submittedName>
</protein>
<dbReference type="EMBL" id="AWUE01013471">
    <property type="protein sequence ID" value="OMP06881.1"/>
    <property type="molecule type" value="Genomic_DNA"/>
</dbReference>
<dbReference type="InterPro" id="IPR056671">
    <property type="entry name" value="DUF7769"/>
</dbReference>
<dbReference type="InterPro" id="IPR036397">
    <property type="entry name" value="RNaseH_sf"/>
</dbReference>
<dbReference type="Pfam" id="PF24964">
    <property type="entry name" value="DUF7769"/>
    <property type="match status" value="1"/>
</dbReference>
<dbReference type="GO" id="GO:0003676">
    <property type="term" value="F:nucleic acid binding"/>
    <property type="evidence" value="ECO:0007669"/>
    <property type="project" value="InterPro"/>
</dbReference>
<dbReference type="AlphaFoldDB" id="A0A1R3KIH7"/>
<sequence>MNSPQEIASISTKHSRNLTNQQRQTIYEMLLKQSKDGVLSKGSLTSLATMFSVSPKTIGRIWKQAKLCMENGLVVNVSSKLTGNVGRKKILIDPRKVSENSSSAKNQYSVNSKGFEYVKSTIHRRVKEGFIRAHSNAVKPDLTDENKKTRLEFCLSKLDLTNAGINTIPFDGMFNQVHIDEKWFFMTRESERYYLLPEEDEPVRTCKSKRFITKVMFLAAVARPRFDESGNVKFSGKIGIFPFVHKEPAKRKSKNRIAGTMETKPMLVTKDVTRAYMIEKILPAIKSKWPDKMETVYIQQDNAKPHINPKDVEFLKAASSDGFDIQISCQPPNSPDLNVLDLGFFRAIQSLQHQEAPRTIDELINAVEKSFNEFPENSLNNVFLTLQNCMIEVMKVGGGNNYKVPHMGKDKLQNQGNLPTTLECHRRIVQQDLNHLN</sequence>
<organism evidence="2 3">
    <name type="scientific">Corchorus olitorius</name>
    <dbReference type="NCBI Taxonomy" id="93759"/>
    <lineage>
        <taxon>Eukaryota</taxon>
        <taxon>Viridiplantae</taxon>
        <taxon>Streptophyta</taxon>
        <taxon>Embryophyta</taxon>
        <taxon>Tracheophyta</taxon>
        <taxon>Spermatophyta</taxon>
        <taxon>Magnoliopsida</taxon>
        <taxon>eudicotyledons</taxon>
        <taxon>Gunneridae</taxon>
        <taxon>Pentapetalae</taxon>
        <taxon>rosids</taxon>
        <taxon>malvids</taxon>
        <taxon>Malvales</taxon>
        <taxon>Malvaceae</taxon>
        <taxon>Grewioideae</taxon>
        <taxon>Apeibeae</taxon>
        <taxon>Corchorus</taxon>
    </lineage>
</organism>
<evidence type="ECO:0000313" key="3">
    <source>
        <dbReference type="Proteomes" id="UP000187203"/>
    </source>
</evidence>
<evidence type="ECO:0000313" key="2">
    <source>
        <dbReference type="EMBL" id="OMP06881.1"/>
    </source>
</evidence>
<dbReference type="OrthoDB" id="155387at2759"/>
<accession>A0A1R3KIH7</accession>
<dbReference type="STRING" id="93759.A0A1R3KIH7"/>
<dbReference type="Gene3D" id="3.30.420.10">
    <property type="entry name" value="Ribonuclease H-like superfamily/Ribonuclease H"/>
    <property type="match status" value="1"/>
</dbReference>
<comment type="caution">
    <text evidence="2">The sequence shown here is derived from an EMBL/GenBank/DDBJ whole genome shotgun (WGS) entry which is preliminary data.</text>
</comment>
<name>A0A1R3KIH7_9ROSI</name>
<feature type="domain" description="DUF7769" evidence="1">
    <location>
        <begin position="18"/>
        <end position="72"/>
    </location>
</feature>
<evidence type="ECO:0000259" key="1">
    <source>
        <dbReference type="Pfam" id="PF24964"/>
    </source>
</evidence>
<dbReference type="PANTHER" id="PTHR47169:SF2">
    <property type="entry name" value="OS01G0541250 PROTEIN"/>
    <property type="match status" value="1"/>
</dbReference>
<keyword evidence="3" id="KW-1185">Reference proteome</keyword>
<dbReference type="PANTHER" id="PTHR47169">
    <property type="entry name" value="OS01G0541250 PROTEIN"/>
    <property type="match status" value="1"/>
</dbReference>